<dbReference type="HOGENOM" id="CLU_1584648_0_0_10"/>
<dbReference type="AlphaFoldDB" id="H1Y1J3"/>
<dbReference type="Proteomes" id="UP000002774">
    <property type="component" value="Chromosome"/>
</dbReference>
<sequence>MAKALIKLAYKQVIDSSASSDFERSVFSTSYQEFLMKSQAYNMDRIFRSFDDIKAHDGRANSLHYKLSIAVTHLIDKLDYKIPGLKDHLGNDVAFEIPEFKLLSSDILDSSAHRISINYITGIFTLFKAMNEYLLLAPGDQSKKNEPVETFLISIQPNLSIFQYQEVL</sequence>
<dbReference type="OrthoDB" id="793934at2"/>
<name>H1Y1J3_9SPHI</name>
<evidence type="ECO:0000313" key="2">
    <source>
        <dbReference type="Proteomes" id="UP000002774"/>
    </source>
</evidence>
<dbReference type="STRING" id="714943.Mucpa_6818"/>
<dbReference type="eggNOG" id="ENOG50337JC">
    <property type="taxonomic scope" value="Bacteria"/>
</dbReference>
<proteinExistence type="predicted"/>
<gene>
    <name evidence="1" type="ORF">Mucpa_6818</name>
</gene>
<dbReference type="EMBL" id="CM001403">
    <property type="protein sequence ID" value="EHQ30867.1"/>
    <property type="molecule type" value="Genomic_DNA"/>
</dbReference>
<evidence type="ECO:0000313" key="1">
    <source>
        <dbReference type="EMBL" id="EHQ30867.1"/>
    </source>
</evidence>
<reference evidence="1" key="1">
    <citation type="submission" date="2011-09" db="EMBL/GenBank/DDBJ databases">
        <title>The permanent draft genome of Mucilaginibacter paludis DSM 18603.</title>
        <authorList>
            <consortium name="US DOE Joint Genome Institute (JGI-PGF)"/>
            <person name="Lucas S."/>
            <person name="Han J."/>
            <person name="Lapidus A."/>
            <person name="Bruce D."/>
            <person name="Goodwin L."/>
            <person name="Pitluck S."/>
            <person name="Peters L."/>
            <person name="Kyrpides N."/>
            <person name="Mavromatis K."/>
            <person name="Ivanova N."/>
            <person name="Mikhailova N."/>
            <person name="Held B."/>
            <person name="Detter J.C."/>
            <person name="Tapia R."/>
            <person name="Han C."/>
            <person name="Land M."/>
            <person name="Hauser L."/>
            <person name="Markowitz V."/>
            <person name="Cheng J.-F."/>
            <person name="Hugenholtz P."/>
            <person name="Woyke T."/>
            <person name="Wu D."/>
            <person name="Tindall B."/>
            <person name="Brambilla E."/>
            <person name="Klenk H.-P."/>
            <person name="Eisen J.A."/>
        </authorList>
    </citation>
    <scope>NUCLEOTIDE SEQUENCE [LARGE SCALE GENOMIC DNA]</scope>
    <source>
        <strain evidence="1">DSM 18603</strain>
    </source>
</reference>
<keyword evidence="2" id="KW-1185">Reference proteome</keyword>
<protein>
    <submittedName>
        <fullName evidence="1">Uncharacterized protein</fullName>
    </submittedName>
</protein>
<dbReference type="RefSeq" id="WP_008512895.1">
    <property type="nucleotide sequence ID" value="NZ_CM001403.1"/>
</dbReference>
<accession>H1Y1J3</accession>
<organism evidence="1 2">
    <name type="scientific">Mucilaginibacter paludis DSM 18603</name>
    <dbReference type="NCBI Taxonomy" id="714943"/>
    <lineage>
        <taxon>Bacteria</taxon>
        <taxon>Pseudomonadati</taxon>
        <taxon>Bacteroidota</taxon>
        <taxon>Sphingobacteriia</taxon>
        <taxon>Sphingobacteriales</taxon>
        <taxon>Sphingobacteriaceae</taxon>
        <taxon>Mucilaginibacter</taxon>
    </lineage>
</organism>